<reference evidence="3" key="1">
    <citation type="submission" date="2016-11" db="EMBL/GenBank/DDBJ databases">
        <authorList>
            <person name="Varghese N."/>
            <person name="Submissions S."/>
        </authorList>
    </citation>
    <scope>NUCLEOTIDE SEQUENCE [LARGE SCALE GENOMIC DNA]</scope>
    <source>
        <strain evidence="3">DSM 18802</strain>
    </source>
</reference>
<dbReference type="EMBL" id="FRCR01000023">
    <property type="protein sequence ID" value="SHM91358.1"/>
    <property type="molecule type" value="Genomic_DNA"/>
</dbReference>
<feature type="transmembrane region" description="Helical" evidence="1">
    <location>
        <begin position="6"/>
        <end position="25"/>
    </location>
</feature>
<organism evidence="2 3">
    <name type="scientific">Caldanaerovirga acetigignens</name>
    <dbReference type="NCBI Taxonomy" id="447595"/>
    <lineage>
        <taxon>Bacteria</taxon>
        <taxon>Bacillati</taxon>
        <taxon>Bacillota</taxon>
        <taxon>Clostridia</taxon>
        <taxon>Thermosediminibacterales</taxon>
        <taxon>Thermosediminibacteraceae</taxon>
        <taxon>Caldanaerovirga</taxon>
    </lineage>
</organism>
<dbReference type="STRING" id="447595.SAMN05660826_02329"/>
<evidence type="ECO:0000256" key="1">
    <source>
        <dbReference type="SAM" id="Phobius"/>
    </source>
</evidence>
<gene>
    <name evidence="2" type="ORF">SAMN05660826_02329</name>
</gene>
<protein>
    <submittedName>
        <fullName evidence="2">Uncharacterized protein</fullName>
    </submittedName>
</protein>
<proteinExistence type="predicted"/>
<keyword evidence="1" id="KW-1133">Transmembrane helix</keyword>
<evidence type="ECO:0000313" key="3">
    <source>
        <dbReference type="Proteomes" id="UP000184375"/>
    </source>
</evidence>
<evidence type="ECO:0000313" key="2">
    <source>
        <dbReference type="EMBL" id="SHM91358.1"/>
    </source>
</evidence>
<dbReference type="AlphaFoldDB" id="A0A1M7MK09"/>
<dbReference type="Proteomes" id="UP000184375">
    <property type="component" value="Unassembled WGS sequence"/>
</dbReference>
<accession>A0A1M7MK09</accession>
<keyword evidence="1" id="KW-0812">Transmembrane</keyword>
<keyword evidence="1" id="KW-0472">Membrane</keyword>
<keyword evidence="3" id="KW-1185">Reference proteome</keyword>
<sequence length="53" mass="5868">MNGVSGIQMILSLIIGVSVLVFLIIKDKNPCLLRPHHCSIINGFDWRYAASRG</sequence>
<name>A0A1M7MK09_9FIRM</name>